<evidence type="ECO:0000256" key="3">
    <source>
        <dbReference type="PROSITE-ProRule" id="PRU00221"/>
    </source>
</evidence>
<feature type="compositionally biased region" description="Polar residues" evidence="4">
    <location>
        <begin position="567"/>
        <end position="584"/>
    </location>
</feature>
<dbReference type="Pfam" id="PF13855">
    <property type="entry name" value="LRR_8"/>
    <property type="match status" value="1"/>
</dbReference>
<dbReference type="Pfam" id="PF00560">
    <property type="entry name" value="LRR_1"/>
    <property type="match status" value="1"/>
</dbReference>
<protein>
    <recommendedName>
        <fullName evidence="5">DH domain-containing protein</fullName>
    </recommendedName>
</protein>
<dbReference type="Gene3D" id="3.80.10.10">
    <property type="entry name" value="Ribonuclease Inhibitor"/>
    <property type="match status" value="1"/>
</dbReference>
<dbReference type="GO" id="GO:0005085">
    <property type="term" value="F:guanyl-nucleotide exchange factor activity"/>
    <property type="evidence" value="ECO:0007669"/>
    <property type="project" value="InterPro"/>
</dbReference>
<feature type="compositionally biased region" description="Polar residues" evidence="4">
    <location>
        <begin position="595"/>
        <end position="605"/>
    </location>
</feature>
<dbReference type="Gene3D" id="1.20.900.10">
    <property type="entry name" value="Dbl homology (DH) domain"/>
    <property type="match status" value="1"/>
</dbReference>
<organism evidence="6 7">
    <name type="scientific">Mycoemilia scoparia</name>
    <dbReference type="NCBI Taxonomy" id="417184"/>
    <lineage>
        <taxon>Eukaryota</taxon>
        <taxon>Fungi</taxon>
        <taxon>Fungi incertae sedis</taxon>
        <taxon>Zoopagomycota</taxon>
        <taxon>Kickxellomycotina</taxon>
        <taxon>Kickxellomycetes</taxon>
        <taxon>Kickxellales</taxon>
        <taxon>Kickxellaceae</taxon>
        <taxon>Mycoemilia</taxon>
    </lineage>
</organism>
<dbReference type="GO" id="GO:0005737">
    <property type="term" value="C:cytoplasm"/>
    <property type="evidence" value="ECO:0007669"/>
    <property type="project" value="TreeGrafter"/>
</dbReference>
<evidence type="ECO:0000313" key="7">
    <source>
        <dbReference type="Proteomes" id="UP001150538"/>
    </source>
</evidence>
<dbReference type="AlphaFoldDB" id="A0A9W7ZTS2"/>
<comment type="caution">
    <text evidence="6">The sequence shown here is derived from an EMBL/GenBank/DDBJ whole genome shotgun (WGS) entry which is preliminary data.</text>
</comment>
<dbReference type="SMART" id="SM00364">
    <property type="entry name" value="LRR_BAC"/>
    <property type="match status" value="4"/>
</dbReference>
<dbReference type="SMART" id="SM00320">
    <property type="entry name" value="WD40"/>
    <property type="match status" value="3"/>
</dbReference>
<dbReference type="PANTHER" id="PTHR12673:SF159">
    <property type="entry name" value="LD03170P"/>
    <property type="match status" value="1"/>
</dbReference>
<reference evidence="6" key="1">
    <citation type="submission" date="2022-07" db="EMBL/GenBank/DDBJ databases">
        <title>Phylogenomic reconstructions and comparative analyses of Kickxellomycotina fungi.</title>
        <authorList>
            <person name="Reynolds N.K."/>
            <person name="Stajich J.E."/>
            <person name="Barry K."/>
            <person name="Grigoriev I.V."/>
            <person name="Crous P."/>
            <person name="Smith M.E."/>
        </authorList>
    </citation>
    <scope>NUCLEOTIDE SEQUENCE</scope>
    <source>
        <strain evidence="6">NBRC 100468</strain>
    </source>
</reference>
<dbReference type="SUPFAM" id="SSF52058">
    <property type="entry name" value="L domain-like"/>
    <property type="match status" value="1"/>
</dbReference>
<feature type="region of interest" description="Disordered" evidence="4">
    <location>
        <begin position="319"/>
        <end position="343"/>
    </location>
</feature>
<evidence type="ECO:0000256" key="2">
    <source>
        <dbReference type="ARBA" id="ARBA00022737"/>
    </source>
</evidence>
<keyword evidence="1" id="KW-0433">Leucine-rich repeat</keyword>
<dbReference type="Gene3D" id="2.130.10.10">
    <property type="entry name" value="YVTN repeat-like/Quinoprotein amine dehydrogenase"/>
    <property type="match status" value="1"/>
</dbReference>
<feature type="compositionally biased region" description="Low complexity" evidence="4">
    <location>
        <begin position="32"/>
        <end position="46"/>
    </location>
</feature>
<dbReference type="InterPro" id="IPR003591">
    <property type="entry name" value="Leu-rich_rpt_typical-subtyp"/>
</dbReference>
<accession>A0A9W7ZTS2</accession>
<feature type="domain" description="DH" evidence="5">
    <location>
        <begin position="704"/>
        <end position="907"/>
    </location>
</feature>
<feature type="repeat" description="WD" evidence="3">
    <location>
        <begin position="1087"/>
        <end position="1132"/>
    </location>
</feature>
<dbReference type="PROSITE" id="PS51450">
    <property type="entry name" value="LRR"/>
    <property type="match status" value="2"/>
</dbReference>
<dbReference type="EMBL" id="JANBPU010000102">
    <property type="protein sequence ID" value="KAJ1916456.1"/>
    <property type="molecule type" value="Genomic_DNA"/>
</dbReference>
<dbReference type="SUPFAM" id="SSF50978">
    <property type="entry name" value="WD40 repeat-like"/>
    <property type="match status" value="1"/>
</dbReference>
<feature type="compositionally biased region" description="Low complexity" evidence="4">
    <location>
        <begin position="88"/>
        <end position="101"/>
    </location>
</feature>
<gene>
    <name evidence="6" type="ORF">H4219_003763</name>
</gene>
<dbReference type="InterPro" id="IPR001611">
    <property type="entry name" value="Leu-rich_rpt"/>
</dbReference>
<name>A0A9W7ZTS2_9FUNG</name>
<proteinExistence type="predicted"/>
<dbReference type="PROSITE" id="PS50082">
    <property type="entry name" value="WD_REPEATS_2"/>
    <property type="match status" value="1"/>
</dbReference>
<evidence type="ECO:0000259" key="5">
    <source>
        <dbReference type="PROSITE" id="PS50010"/>
    </source>
</evidence>
<feature type="region of interest" description="Disordered" evidence="4">
    <location>
        <begin position="1"/>
        <end position="135"/>
    </location>
</feature>
<dbReference type="InterPro" id="IPR000219">
    <property type="entry name" value="DH_dom"/>
</dbReference>
<dbReference type="InterPro" id="IPR036322">
    <property type="entry name" value="WD40_repeat_dom_sf"/>
</dbReference>
<dbReference type="Proteomes" id="UP001150538">
    <property type="component" value="Unassembled WGS sequence"/>
</dbReference>
<dbReference type="Pfam" id="PF00621">
    <property type="entry name" value="RhoGEF"/>
    <property type="match status" value="1"/>
</dbReference>
<dbReference type="InterPro" id="IPR015943">
    <property type="entry name" value="WD40/YVTN_repeat-like_dom_sf"/>
</dbReference>
<dbReference type="OrthoDB" id="660555at2759"/>
<feature type="region of interest" description="Disordered" evidence="4">
    <location>
        <begin position="567"/>
        <end position="647"/>
    </location>
</feature>
<feature type="region of interest" description="Disordered" evidence="4">
    <location>
        <begin position="467"/>
        <end position="545"/>
    </location>
</feature>
<keyword evidence="2" id="KW-0677">Repeat</keyword>
<feature type="compositionally biased region" description="Polar residues" evidence="4">
    <location>
        <begin position="376"/>
        <end position="396"/>
    </location>
</feature>
<feature type="compositionally biased region" description="Acidic residues" evidence="4">
    <location>
        <begin position="505"/>
        <end position="517"/>
    </location>
</feature>
<dbReference type="SMART" id="SM00325">
    <property type="entry name" value="RhoGEF"/>
    <property type="match status" value="1"/>
</dbReference>
<dbReference type="PROSITE" id="PS50010">
    <property type="entry name" value="DH_2"/>
    <property type="match status" value="1"/>
</dbReference>
<keyword evidence="7" id="KW-1185">Reference proteome</keyword>
<feature type="compositionally biased region" description="Low complexity" evidence="4">
    <location>
        <begin position="610"/>
        <end position="627"/>
    </location>
</feature>
<evidence type="ECO:0000256" key="4">
    <source>
        <dbReference type="SAM" id="MobiDB-lite"/>
    </source>
</evidence>
<dbReference type="SUPFAM" id="SSF48065">
    <property type="entry name" value="DBL homology domain (DH-domain)"/>
    <property type="match status" value="1"/>
</dbReference>
<dbReference type="InterPro" id="IPR032675">
    <property type="entry name" value="LRR_dom_sf"/>
</dbReference>
<evidence type="ECO:0000313" key="6">
    <source>
        <dbReference type="EMBL" id="KAJ1916456.1"/>
    </source>
</evidence>
<dbReference type="InterPro" id="IPR001680">
    <property type="entry name" value="WD40_rpt"/>
</dbReference>
<dbReference type="InterPro" id="IPR051092">
    <property type="entry name" value="FYVE_RhoGEF_PH"/>
</dbReference>
<dbReference type="SMART" id="SM00369">
    <property type="entry name" value="LRR_TYP"/>
    <property type="match status" value="4"/>
</dbReference>
<dbReference type="InterPro" id="IPR035899">
    <property type="entry name" value="DBL_dom_sf"/>
</dbReference>
<dbReference type="CDD" id="cd00160">
    <property type="entry name" value="RhoGEF"/>
    <property type="match status" value="1"/>
</dbReference>
<feature type="compositionally biased region" description="Polar residues" evidence="4">
    <location>
        <begin position="328"/>
        <end position="338"/>
    </location>
</feature>
<sequence>MATEKGLARHPPQLTLATGVKNAAGISWGPDTNRTTATTNTTTAANGGVGRQKRAMSSDFVRGNSVSNSTEATLVPGKGLYRGRKSESSSYSRPSRSSISRNQKNPTSPKERGFRLQPRSPEDDYGPGDNPITKSIELTGKATVDSFRKSKGCIPYDTEVVRAKKSSLPSIPVSFFFGHPYIQVLDLSHNNITVLPEAVARLDQLRRLHLQHNQLRELPASLTTLRNLELLTVSDNNLVTLDSSIGQLERLEILDISNNLLTTIPTSLGFLVHTLSIFLVDGNPFDKYMVEVLKPIFTKPYKREGSFFGLTLRRKSSPLPMRGASFQPAKNNETSNPPKSAGVVSDPVAAKLGGKGGVKGKLSGLFWRRSKPKGISGNNESTSSITNDGLGTTPTIQEIPENGRASDRMDLPDEARDSVELQKNDSIKRNYNSRDIYSVEKLGYLDLRSSVLDKAFTPEQLLVLGNIESAPSSPKTNAGIPEDSKCGGNGLDKVPMLNENVSANGEDDESSGDDVDGGDGVNAGSSEDTISSCVVEPKSPEVNDRITFVGDNDAAKGDSHDEIIEISNGSSAQRPNNPNGNSNDGKIKTTVAKGPNTSSVYSNGVKSRMSITSGASSTKFSSDTSKSGGKRRARNSNLPLPPAQQSPQLATALYTLHDMWDVDPKNSEHDQVKLLTGYIVARYMEDKPQDISEHTQKFKSRPEERDQAVLEVIVSEFTYIGIMRDLITCYLIPMREQHVLSEKELNVLFGNLETIYAFHINHLHPALLECLESAGIDSDVKNYNIKLRDGAKEGSAQIGHVFVKFAPIFKLYALYSTNYKKAIEVFSEIETRRSWSNFIKWQRKNKPLSNRTTDFKDKLVKPIQRIPNYLLYIRRVLSLTPPDHPDHDNLRQALLEITKQGSIVNSKQGLAEERQELYKLQHKIKGSQVIPLISPYRKFLRIAKFRLHLYIEPVDVPNVAPLTRNYNVTRNFRKSSMDGSRMSISNDLVEQPQQETVLPKVRRYGPDIVYTYYLFNDLIVECTCVMDNELTFNRAYRLTNRILAAVVTPNKCLRVVHESGIIYLQGPTNGDIYLTNIVIRMERVAKLSGHDSYVTGLDLREDGGDRLLASLSDDTDPTLKLWDLNQNKQISSINGLGKEATSVKFSKCGNDVLVASNNKIFRFDLRKISSSESSSNTAKDQSLQIYEFSGSTIESIDVNTNSHLGLINDDGEVHVIDLKTTKKYTMDTSDIHGNIGSKVKFIDNKPDKIQDSIALPNYGTIKIAA</sequence>
<feature type="region of interest" description="Disordered" evidence="4">
    <location>
        <begin position="373"/>
        <end position="410"/>
    </location>
</feature>
<evidence type="ECO:0000256" key="1">
    <source>
        <dbReference type="ARBA" id="ARBA00022614"/>
    </source>
</evidence>
<dbReference type="PANTHER" id="PTHR12673">
    <property type="entry name" value="FACIOGENITAL DYSPLASIA PROTEIN"/>
    <property type="match status" value="1"/>
</dbReference>
<keyword evidence="3" id="KW-0853">WD repeat</keyword>